<dbReference type="InterPro" id="IPR057290">
    <property type="entry name" value="CHX17_C"/>
</dbReference>
<dbReference type="GO" id="GO:1902600">
    <property type="term" value="P:proton transmembrane transport"/>
    <property type="evidence" value="ECO:0007669"/>
    <property type="project" value="InterPro"/>
</dbReference>
<protein>
    <recommendedName>
        <fullName evidence="16">Cation/H+ exchanger domain-containing protein</fullName>
    </recommendedName>
</protein>
<dbReference type="PANTHER" id="PTHR32468">
    <property type="entry name" value="CATION/H + ANTIPORTER"/>
    <property type="match status" value="1"/>
</dbReference>
<keyword evidence="7" id="KW-0406">Ion transport</keyword>
<feature type="transmembrane region" description="Helical" evidence="10">
    <location>
        <begin position="345"/>
        <end position="369"/>
    </location>
</feature>
<feature type="transmembrane region" description="Helical" evidence="10">
    <location>
        <begin position="229"/>
        <end position="248"/>
    </location>
</feature>
<proteinExistence type="inferred from homology"/>
<evidence type="ECO:0000313" key="14">
    <source>
        <dbReference type="EMBL" id="KAH8502719.1"/>
    </source>
</evidence>
<feature type="transmembrane region" description="Helical" evidence="10">
    <location>
        <begin position="120"/>
        <end position="140"/>
    </location>
</feature>
<dbReference type="GO" id="GO:0015297">
    <property type="term" value="F:antiporter activity"/>
    <property type="evidence" value="ECO:0007669"/>
    <property type="project" value="InterPro"/>
</dbReference>
<dbReference type="Pfam" id="PF23256">
    <property type="entry name" value="CHX17_2nd"/>
    <property type="match status" value="1"/>
</dbReference>
<dbReference type="Gene3D" id="3.40.50.12370">
    <property type="match status" value="1"/>
</dbReference>
<organism evidence="14 15">
    <name type="scientific">Populus deltoides</name>
    <name type="common">Eastern poplar</name>
    <name type="synonym">Eastern cottonwood</name>
    <dbReference type="NCBI Taxonomy" id="3696"/>
    <lineage>
        <taxon>Eukaryota</taxon>
        <taxon>Viridiplantae</taxon>
        <taxon>Streptophyta</taxon>
        <taxon>Embryophyta</taxon>
        <taxon>Tracheophyta</taxon>
        <taxon>Spermatophyta</taxon>
        <taxon>Magnoliopsida</taxon>
        <taxon>eudicotyledons</taxon>
        <taxon>Gunneridae</taxon>
        <taxon>Pentapetalae</taxon>
        <taxon>rosids</taxon>
        <taxon>fabids</taxon>
        <taxon>Malpighiales</taxon>
        <taxon>Salicaceae</taxon>
        <taxon>Saliceae</taxon>
        <taxon>Populus</taxon>
    </lineage>
</organism>
<accession>A0A8T2YCH6</accession>
<evidence type="ECO:0000256" key="10">
    <source>
        <dbReference type="SAM" id="Phobius"/>
    </source>
</evidence>
<dbReference type="InterPro" id="IPR038770">
    <property type="entry name" value="Na+/solute_symporter_sf"/>
</dbReference>
<dbReference type="GO" id="GO:0012505">
    <property type="term" value="C:endomembrane system"/>
    <property type="evidence" value="ECO:0007669"/>
    <property type="project" value="TreeGrafter"/>
</dbReference>
<evidence type="ECO:0000256" key="2">
    <source>
        <dbReference type="ARBA" id="ARBA00022448"/>
    </source>
</evidence>
<feature type="domain" description="Cation/H(+) antiporter central" evidence="12">
    <location>
        <begin position="513"/>
        <end position="590"/>
    </location>
</feature>
<dbReference type="GO" id="GO:0006813">
    <property type="term" value="P:potassium ion transport"/>
    <property type="evidence" value="ECO:0007669"/>
    <property type="project" value="UniProtKB-KW"/>
</dbReference>
<evidence type="ECO:0000259" key="11">
    <source>
        <dbReference type="Pfam" id="PF00999"/>
    </source>
</evidence>
<feature type="domain" description="Cation/H+ exchanger transmembrane" evidence="11">
    <location>
        <begin position="187"/>
        <end position="391"/>
    </location>
</feature>
<keyword evidence="15" id="KW-1185">Reference proteome</keyword>
<comment type="caution">
    <text evidence="14">The sequence shown here is derived from an EMBL/GenBank/DDBJ whole genome shotgun (WGS) entry which is preliminary data.</text>
</comment>
<evidence type="ECO:0000313" key="15">
    <source>
        <dbReference type="Proteomes" id="UP000807159"/>
    </source>
</evidence>
<evidence type="ECO:0000256" key="1">
    <source>
        <dbReference type="ARBA" id="ARBA00004141"/>
    </source>
</evidence>
<dbReference type="Pfam" id="PF00999">
    <property type="entry name" value="Na_H_Exchanger"/>
    <property type="match status" value="1"/>
</dbReference>
<reference evidence="14" key="1">
    <citation type="journal article" date="2021" name="J. Hered.">
        <title>Genome Assembly of Salicaceae Populus deltoides (Eastern Cottonwood) I-69 Based on Nanopore Sequencing and Hi-C Technologies.</title>
        <authorList>
            <person name="Bai S."/>
            <person name="Wu H."/>
            <person name="Zhang J."/>
            <person name="Pan Z."/>
            <person name="Zhao W."/>
            <person name="Li Z."/>
            <person name="Tong C."/>
        </authorList>
    </citation>
    <scope>NUCLEOTIDE SEQUENCE</scope>
    <source>
        <tissue evidence="14">Leaf</tissue>
    </source>
</reference>
<keyword evidence="3" id="KW-0633">Potassium transport</keyword>
<evidence type="ECO:0000256" key="3">
    <source>
        <dbReference type="ARBA" id="ARBA00022538"/>
    </source>
</evidence>
<dbReference type="PANTHER" id="PTHR32468:SF22">
    <property type="entry name" value="CATION_H(+) ANTIPORTER 3-LIKE"/>
    <property type="match status" value="1"/>
</dbReference>
<keyword evidence="4 10" id="KW-0812">Transmembrane</keyword>
<evidence type="ECO:0000256" key="9">
    <source>
        <dbReference type="ARBA" id="ARBA00038341"/>
    </source>
</evidence>
<evidence type="ECO:0000256" key="5">
    <source>
        <dbReference type="ARBA" id="ARBA00022958"/>
    </source>
</evidence>
<dbReference type="SUPFAM" id="SSF52402">
    <property type="entry name" value="Adenine nucleotide alpha hydrolases-like"/>
    <property type="match status" value="1"/>
</dbReference>
<evidence type="ECO:0000256" key="8">
    <source>
        <dbReference type="ARBA" id="ARBA00023136"/>
    </source>
</evidence>
<dbReference type="Pfam" id="PF23259">
    <property type="entry name" value="CHX17_C"/>
    <property type="match status" value="1"/>
</dbReference>
<evidence type="ECO:0000259" key="13">
    <source>
        <dbReference type="Pfam" id="PF23259"/>
    </source>
</evidence>
<dbReference type="InterPro" id="IPR006153">
    <property type="entry name" value="Cation/H_exchanger_TM"/>
</dbReference>
<keyword evidence="8 10" id="KW-0472">Membrane</keyword>
<sequence length="830" mass="91401">METPKILLNVSGNCQNVPAYSNGIWNVAHGETILQHSLVRFHVQLLAMFLLSSSFHLLLRRFHLSRFTSEILQGGGQLTNGVCFLHGSFVYQTGMVLGPAIMGKYFNNASSKLFPPYEEIIISLSKFGYVLFAFLAGVRMDPTLIGKTGRTAFILGFLSSVTAFIIIESTGFLFPKGLKTGGSKNAKLKMINSQLGHIALASSLVNELLRLAFGFMSGFLFTFNVSERAGVQTIIFSLIFVVLILTLMKRLMFVVVRITPEGQPVKEIYATVTVATVFLISTWGDSIGLNYLAGPLILGLVLPARSPLAEILIAKFDTIVSGFLLPLMAMLYASKVDLWQIMKEFDSLLIFKISLIGFTMKVVATFFLAKFCKIPTRHAVALALILNAKGINELGTLGSYSTFRPLVKMLYHPAEHYLSYKKMSVEHASGDAELKILTCAYRQEDAVAAIKLLEYSNPTQESPLSIHGLCLEELVSSFTPLLINHQLGQKNSSSKGSRSQPIVDIFRYLKSEHKKSVQVQVFTAISPLKQMHEDICWLSFNKSCSLIVLPFHKKWNSKGKMVSNNNDLRNLNIKVLELAPCSVGILIDRSRAHGLSSIFITSATYRVATIFVGGPDDREALAYALRMARCPKVHLTVVRFIGHDDHAHQRWQFMIDEDLLRRLRTEMSGGSNINYIEKTVRDGSDTSSTIKSVVGDLDLIMVGRSSHGTESEALSGLSEWTDLPELGPIGDLLASEDTTCPVSVLVVQQQIRKESPKIAWKFCNGVVSVTVPSTTLIADVSRYSSNNFRSSGDVAGEISNGFNTTAFPAAKAPMTGSIDNIARQKAYDSA</sequence>
<evidence type="ECO:0000256" key="4">
    <source>
        <dbReference type="ARBA" id="ARBA00022692"/>
    </source>
</evidence>
<comment type="subcellular location">
    <subcellularLocation>
        <location evidence="1">Membrane</location>
        <topology evidence="1">Multi-pass membrane protein</topology>
    </subcellularLocation>
</comment>
<dbReference type="GO" id="GO:0016020">
    <property type="term" value="C:membrane"/>
    <property type="evidence" value="ECO:0007669"/>
    <property type="project" value="UniProtKB-SubCell"/>
</dbReference>
<evidence type="ECO:0000259" key="12">
    <source>
        <dbReference type="Pfam" id="PF23256"/>
    </source>
</evidence>
<feature type="transmembrane region" description="Helical" evidence="10">
    <location>
        <begin position="152"/>
        <end position="174"/>
    </location>
</feature>
<dbReference type="EMBL" id="JACEGQ020000007">
    <property type="protein sequence ID" value="KAH8502719.1"/>
    <property type="molecule type" value="Genomic_DNA"/>
</dbReference>
<dbReference type="Gene3D" id="1.20.1530.20">
    <property type="match status" value="1"/>
</dbReference>
<feature type="domain" description="Cation/H(+) antiporter C-terminal" evidence="13">
    <location>
        <begin position="607"/>
        <end position="751"/>
    </location>
</feature>
<name>A0A8T2YCH6_POPDE</name>
<feature type="transmembrane region" description="Helical" evidence="10">
    <location>
        <begin position="268"/>
        <end position="292"/>
    </location>
</feature>
<gene>
    <name evidence="14" type="ORF">H0E87_014140</name>
</gene>
<dbReference type="Proteomes" id="UP000807159">
    <property type="component" value="Chromosome 7"/>
</dbReference>
<dbReference type="GO" id="GO:0006885">
    <property type="term" value="P:regulation of pH"/>
    <property type="evidence" value="ECO:0007669"/>
    <property type="project" value="TreeGrafter"/>
</dbReference>
<evidence type="ECO:0008006" key="16">
    <source>
        <dbReference type="Google" id="ProtNLM"/>
    </source>
</evidence>
<feature type="transmembrane region" description="Helical" evidence="10">
    <location>
        <begin position="41"/>
        <end position="59"/>
    </location>
</feature>
<dbReference type="AlphaFoldDB" id="A0A8T2YCH6"/>
<keyword evidence="5" id="KW-0630">Potassium</keyword>
<evidence type="ECO:0000256" key="6">
    <source>
        <dbReference type="ARBA" id="ARBA00022989"/>
    </source>
</evidence>
<keyword evidence="2" id="KW-0813">Transport</keyword>
<dbReference type="InterPro" id="IPR057291">
    <property type="entry name" value="CHX17_2nd"/>
</dbReference>
<comment type="similarity">
    <text evidence="9">Belongs to the monovalent cation:proton antiporter 2 (CPA2) transporter (TC 2.A.37) family. CHX (TC 2.A.37.4) subfamily.</text>
</comment>
<feature type="transmembrane region" description="Helical" evidence="10">
    <location>
        <begin position="312"/>
        <end position="333"/>
    </location>
</feature>
<evidence type="ECO:0000256" key="7">
    <source>
        <dbReference type="ARBA" id="ARBA00023065"/>
    </source>
</evidence>
<keyword evidence="6 10" id="KW-1133">Transmembrane helix</keyword>
<dbReference type="InterPro" id="IPR050794">
    <property type="entry name" value="CPA2_transporter"/>
</dbReference>